<evidence type="ECO:0000313" key="8">
    <source>
        <dbReference type="Proteomes" id="UP001168990"/>
    </source>
</evidence>
<dbReference type="GO" id="GO:0005737">
    <property type="term" value="C:cytoplasm"/>
    <property type="evidence" value="ECO:0007669"/>
    <property type="project" value="UniProtKB-SubCell"/>
</dbReference>
<dbReference type="CDD" id="cd14820">
    <property type="entry name" value="TRAX"/>
    <property type="match status" value="1"/>
</dbReference>
<gene>
    <name evidence="7" type="ORF">PV328_003299</name>
</gene>
<dbReference type="InterPro" id="IPR002848">
    <property type="entry name" value="Translin_fam"/>
</dbReference>
<evidence type="ECO:0008006" key="9">
    <source>
        <dbReference type="Google" id="ProtNLM"/>
    </source>
</evidence>
<dbReference type="GO" id="GO:0046872">
    <property type="term" value="F:metal ion binding"/>
    <property type="evidence" value="ECO:0007669"/>
    <property type="project" value="UniProtKB-KW"/>
</dbReference>
<dbReference type="PANTHER" id="PTHR10741">
    <property type="entry name" value="TRANSLIN AND TRANSLIN ASSOCIATED PROTEIN X"/>
    <property type="match status" value="1"/>
</dbReference>
<feature type="binding site" evidence="6">
    <location>
        <position position="209"/>
    </location>
    <ligand>
        <name>Mg(2+)</name>
        <dbReference type="ChEBI" id="CHEBI:18420"/>
    </ligand>
</feature>
<keyword evidence="8" id="KW-1185">Reference proteome</keyword>
<evidence type="ECO:0000256" key="5">
    <source>
        <dbReference type="ARBA" id="ARBA00023242"/>
    </source>
</evidence>
<dbReference type="AlphaFoldDB" id="A0AA39KKC6"/>
<dbReference type="Proteomes" id="UP001168990">
    <property type="component" value="Unassembled WGS sequence"/>
</dbReference>
<evidence type="ECO:0000256" key="3">
    <source>
        <dbReference type="ARBA" id="ARBA00005902"/>
    </source>
</evidence>
<keyword evidence="6" id="KW-0460">Magnesium</keyword>
<keyword evidence="4" id="KW-0963">Cytoplasm</keyword>
<dbReference type="FunFam" id="1.20.58.200:FF:000001">
    <property type="entry name" value="Translin-associated factor X"/>
    <property type="match status" value="1"/>
</dbReference>
<dbReference type="SUPFAM" id="SSF74784">
    <property type="entry name" value="Translin"/>
    <property type="match status" value="1"/>
</dbReference>
<feature type="binding site" evidence="6">
    <location>
        <position position="140"/>
    </location>
    <ligand>
        <name>Mg(2+)</name>
        <dbReference type="ChEBI" id="CHEBI:18420"/>
    </ligand>
</feature>
<dbReference type="GO" id="GO:0043565">
    <property type="term" value="F:sequence-specific DNA binding"/>
    <property type="evidence" value="ECO:0007669"/>
    <property type="project" value="InterPro"/>
</dbReference>
<keyword evidence="5" id="KW-0539">Nucleus</keyword>
<organism evidence="7 8">
    <name type="scientific">Microctonus aethiopoides</name>
    <dbReference type="NCBI Taxonomy" id="144406"/>
    <lineage>
        <taxon>Eukaryota</taxon>
        <taxon>Metazoa</taxon>
        <taxon>Ecdysozoa</taxon>
        <taxon>Arthropoda</taxon>
        <taxon>Hexapoda</taxon>
        <taxon>Insecta</taxon>
        <taxon>Pterygota</taxon>
        <taxon>Neoptera</taxon>
        <taxon>Endopterygota</taxon>
        <taxon>Hymenoptera</taxon>
        <taxon>Apocrita</taxon>
        <taxon>Ichneumonoidea</taxon>
        <taxon>Braconidae</taxon>
        <taxon>Euphorinae</taxon>
        <taxon>Microctonus</taxon>
    </lineage>
</organism>
<dbReference type="GO" id="GO:0005634">
    <property type="term" value="C:nucleus"/>
    <property type="evidence" value="ECO:0007669"/>
    <property type="project" value="UniProtKB-SubCell"/>
</dbReference>
<dbReference type="Gene3D" id="1.20.58.190">
    <property type="entry name" value="Translin, domain 1"/>
    <property type="match status" value="1"/>
</dbReference>
<dbReference type="InterPro" id="IPR016069">
    <property type="entry name" value="Translin_C"/>
</dbReference>
<accession>A0AA39KKC6</accession>
<name>A0AA39KKC6_9HYME</name>
<dbReference type="Gene3D" id="1.20.58.200">
    <property type="entry name" value="Translin, domain 2"/>
    <property type="match status" value="1"/>
</dbReference>
<proteinExistence type="inferred from homology"/>
<evidence type="ECO:0000256" key="4">
    <source>
        <dbReference type="ARBA" id="ARBA00022490"/>
    </source>
</evidence>
<evidence type="ECO:0000313" key="7">
    <source>
        <dbReference type="EMBL" id="KAK0164708.1"/>
    </source>
</evidence>
<protein>
    <recommendedName>
        <fullName evidence="9">Translin-associated protein X</fullName>
    </recommendedName>
</protein>
<evidence type="ECO:0000256" key="2">
    <source>
        <dbReference type="ARBA" id="ARBA00004496"/>
    </source>
</evidence>
<dbReference type="InterPro" id="IPR036081">
    <property type="entry name" value="Translin_sf"/>
</dbReference>
<reference evidence="7" key="1">
    <citation type="journal article" date="2023" name="bioRxiv">
        <title>Scaffold-level genome assemblies of two parasitoid biocontrol wasps reveal the parthenogenesis mechanism and an associated novel virus.</title>
        <authorList>
            <person name="Inwood S."/>
            <person name="Skelly J."/>
            <person name="Guhlin J."/>
            <person name="Harrop T."/>
            <person name="Goldson S."/>
            <person name="Dearden P."/>
        </authorList>
    </citation>
    <scope>NUCLEOTIDE SEQUENCE</scope>
    <source>
        <strain evidence="7">Irish</strain>
        <tissue evidence="7">Whole body</tissue>
    </source>
</reference>
<dbReference type="Pfam" id="PF01997">
    <property type="entry name" value="Translin"/>
    <property type="match status" value="1"/>
</dbReference>
<keyword evidence="6" id="KW-0479">Metal-binding</keyword>
<comment type="subcellular location">
    <subcellularLocation>
        <location evidence="2">Cytoplasm</location>
    </subcellularLocation>
    <subcellularLocation>
        <location evidence="1">Nucleus</location>
    </subcellularLocation>
</comment>
<evidence type="ECO:0000256" key="1">
    <source>
        <dbReference type="ARBA" id="ARBA00004123"/>
    </source>
</evidence>
<evidence type="ECO:0000256" key="6">
    <source>
        <dbReference type="PIRSR" id="PIRSR602848-1"/>
    </source>
</evidence>
<dbReference type="EMBL" id="JAQQBS010001422">
    <property type="protein sequence ID" value="KAK0164708.1"/>
    <property type="molecule type" value="Genomic_DNA"/>
</dbReference>
<sequence>MSQNRNTPSGNRRNRNYHHYNNKHKINIGDKGKEILENIDENNAVIKQFRGYATELDNKHDRYERIFKYSRDITIESKRIIYLLHTLNKESNKDAIFVDAKTRLDNLAKTLFQNIAQELNHQDSYQYLRAYSGGLQEYIEAITFYNYLSENKLPDWSDIEKNLTYKTLPTNCDEVNLSDEQNITTTNEEIKTLITPTEYILGVADLTGELMRKCINNLASGDITSCYQTCNLVRDMHMGFIGCVGICGKEIRRKLYVLKQSLIKMENVCYTVKVRGSEIPKHMLAEVAIGAAEEYPTEDDEGYQAY</sequence>
<comment type="similarity">
    <text evidence="3">Belongs to the translin family.</text>
</comment>
<dbReference type="InterPro" id="IPR016068">
    <property type="entry name" value="Translin_N"/>
</dbReference>
<comment type="caution">
    <text evidence="7">The sequence shown here is derived from an EMBL/GenBank/DDBJ whole genome shotgun (WGS) entry which is preliminary data.</text>
</comment>
<reference evidence="7" key="2">
    <citation type="submission" date="2023-03" db="EMBL/GenBank/DDBJ databases">
        <authorList>
            <person name="Inwood S.N."/>
            <person name="Skelly J.G."/>
            <person name="Guhlin J."/>
            <person name="Harrop T.W.R."/>
            <person name="Goldson S.G."/>
            <person name="Dearden P.K."/>
        </authorList>
    </citation>
    <scope>NUCLEOTIDE SEQUENCE</scope>
    <source>
        <strain evidence="7">Irish</strain>
        <tissue evidence="7">Whole body</tissue>
    </source>
</reference>